<evidence type="ECO:0000259" key="2">
    <source>
        <dbReference type="Pfam" id="PF13472"/>
    </source>
</evidence>
<comment type="caution">
    <text evidence="3">The sequence shown here is derived from an EMBL/GenBank/DDBJ whole genome shotgun (WGS) entry which is preliminary data.</text>
</comment>
<protein>
    <submittedName>
        <fullName evidence="3">Acyl-CoA thioesterase I / Lysophospholipase</fullName>
        <ecNumber evidence="3">3.1.1.5</ecNumber>
        <ecNumber evidence="3">3.1.2.-</ecNumber>
    </submittedName>
</protein>
<dbReference type="Pfam" id="PF13472">
    <property type="entry name" value="Lipase_GDSL_2"/>
    <property type="match status" value="1"/>
</dbReference>
<accession>A0AB33V9S9</accession>
<reference evidence="3 4" key="1">
    <citation type="journal article" date="2006" name="Mol. Plant Microbe Interact.">
        <title>Identification of open reading frames unique to a select agent: Ralstonia solanacearum race 3 biovar 2.</title>
        <authorList>
            <person name="Gabriel D.W."/>
            <person name="Allen C."/>
            <person name="Schell M."/>
            <person name="Denny T.P."/>
            <person name="Greenberg J.T."/>
            <person name="Duan Y.P."/>
            <person name="Flores-Cruz Z."/>
            <person name="Huang Q."/>
            <person name="Clifford J.M."/>
            <person name="Presting G."/>
            <person name="Gonzalez E.T."/>
            <person name="Reddy J."/>
            <person name="Elphinstone J."/>
            <person name="Swanson J."/>
            <person name="Yao J."/>
            <person name="Mulholland V."/>
            <person name="Liu L."/>
            <person name="Farmerie W."/>
            <person name="Patnaikuni M."/>
            <person name="Balogh B."/>
            <person name="Norman D."/>
            <person name="Alvarez A."/>
            <person name="Castillo J.A."/>
            <person name="Jones J."/>
            <person name="Saddler G."/>
            <person name="Walunas T."/>
            <person name="Zhukov A."/>
            <person name="Mikhailova N."/>
        </authorList>
    </citation>
    <scope>NUCLEOTIDE SEQUENCE [LARGE SCALE GENOMIC DNA]</scope>
    <source>
        <strain evidence="3 4">UW551</strain>
    </source>
</reference>
<feature type="domain" description="SGNH hydrolase-type esterase" evidence="2">
    <location>
        <begin position="91"/>
        <end position="249"/>
    </location>
</feature>
<dbReference type="PANTHER" id="PTHR30383:SF24">
    <property type="entry name" value="THIOESTERASE 1_PROTEASE 1_LYSOPHOSPHOLIPASE L1"/>
    <property type="match status" value="1"/>
</dbReference>
<evidence type="ECO:0000256" key="1">
    <source>
        <dbReference type="SAM" id="Phobius"/>
    </source>
</evidence>
<proteinExistence type="predicted"/>
<dbReference type="PANTHER" id="PTHR30383">
    <property type="entry name" value="THIOESTERASE 1/PROTEASE 1/LYSOPHOSPHOLIPASE L1"/>
    <property type="match status" value="1"/>
</dbReference>
<dbReference type="CDD" id="cd01822">
    <property type="entry name" value="Lysophospholipase_L1_like"/>
    <property type="match status" value="1"/>
</dbReference>
<sequence length="272" mass="28652">MASVSPASTRNATSLKIGNSPVASRTVLCSESTSITQVAEDDMIGRQGSRRRSVTGWIALAAALGCVMIGVPPMTHAATEGTTPAPRRVVVLGDSLSAGYGLAQGTGWVALLGNRLKERKPDYSVANASISGDTTAGGRARLPAVLAREKPAVVVLELGANDALRGLSLSASEANLKAMIEASQAAGARVLLVGMRIPPNYGPDYSERFFAMFGKLALQYRLPLVPFLLDGVAQRPDWFQEDRIHPVAAAQPTLLDNVWPKLEPLLKGRVGG</sequence>
<evidence type="ECO:0000313" key="4">
    <source>
        <dbReference type="Proteomes" id="UP000005933"/>
    </source>
</evidence>
<dbReference type="EC" id="3.1.1.5" evidence="3"/>
<dbReference type="InterPro" id="IPR013830">
    <property type="entry name" value="SGNH_hydro"/>
</dbReference>
<keyword evidence="1" id="KW-0472">Membrane</keyword>
<keyword evidence="1" id="KW-0812">Transmembrane</keyword>
<dbReference type="EC" id="3.1.2.-" evidence="3"/>
<dbReference type="EMBL" id="AAKL01000052">
    <property type="protein sequence ID" value="EAP71483.1"/>
    <property type="molecule type" value="Genomic_DNA"/>
</dbReference>
<keyword evidence="3" id="KW-0378">Hydrolase</keyword>
<dbReference type="AlphaFoldDB" id="A0AB33V9S9"/>
<dbReference type="SUPFAM" id="SSF52266">
    <property type="entry name" value="SGNH hydrolase"/>
    <property type="match status" value="1"/>
</dbReference>
<evidence type="ECO:0000313" key="3">
    <source>
        <dbReference type="EMBL" id="EAP71483.1"/>
    </source>
</evidence>
<dbReference type="Gene3D" id="3.40.50.1110">
    <property type="entry name" value="SGNH hydrolase"/>
    <property type="match status" value="1"/>
</dbReference>
<feature type="transmembrane region" description="Helical" evidence="1">
    <location>
        <begin position="54"/>
        <end position="75"/>
    </location>
</feature>
<name>A0AB33V9S9_RALSU</name>
<dbReference type="InterPro" id="IPR008265">
    <property type="entry name" value="Lipase_GDSL_AS"/>
</dbReference>
<dbReference type="InterPro" id="IPR051532">
    <property type="entry name" value="Ester_Hydrolysis_Enzymes"/>
</dbReference>
<keyword evidence="1" id="KW-1133">Transmembrane helix</keyword>
<dbReference type="GO" id="GO:0006629">
    <property type="term" value="P:lipid metabolic process"/>
    <property type="evidence" value="ECO:0007669"/>
    <property type="project" value="InterPro"/>
</dbReference>
<dbReference type="InterPro" id="IPR036514">
    <property type="entry name" value="SGNH_hydro_sf"/>
</dbReference>
<feature type="transmembrane region" description="Helical" evidence="1">
    <location>
        <begin position="95"/>
        <end position="113"/>
    </location>
</feature>
<dbReference type="Proteomes" id="UP000005933">
    <property type="component" value="Unassembled WGS sequence"/>
</dbReference>
<dbReference type="PROSITE" id="PS01098">
    <property type="entry name" value="LIPASE_GDSL_SER"/>
    <property type="match status" value="1"/>
</dbReference>
<organism evidence="3 4">
    <name type="scientific">Ralstonia solanacearum (strain UW551)</name>
    <dbReference type="NCBI Taxonomy" id="342110"/>
    <lineage>
        <taxon>Bacteria</taxon>
        <taxon>Pseudomonadati</taxon>
        <taxon>Pseudomonadota</taxon>
        <taxon>Betaproteobacteria</taxon>
        <taxon>Burkholderiales</taxon>
        <taxon>Burkholderiaceae</taxon>
        <taxon>Ralstonia</taxon>
        <taxon>Ralstonia solanacearum species complex</taxon>
    </lineage>
</organism>
<dbReference type="GO" id="GO:0004622">
    <property type="term" value="F:phosphatidylcholine lysophospholipase activity"/>
    <property type="evidence" value="ECO:0007669"/>
    <property type="project" value="UniProtKB-EC"/>
</dbReference>
<gene>
    <name evidence="3" type="ORF">RRSL_01318</name>
</gene>